<dbReference type="KEGG" id="pfp:PFL1_05098"/>
<dbReference type="RefSeq" id="XP_007880820.1">
    <property type="nucleotide sequence ID" value="XM_007882629.1"/>
</dbReference>
<evidence type="ECO:0000313" key="3">
    <source>
        <dbReference type="Proteomes" id="UP000053664"/>
    </source>
</evidence>
<accession>A0A061H993</accession>
<dbReference type="eggNOG" id="ENOG502SUTR">
    <property type="taxonomic scope" value="Eukaryota"/>
</dbReference>
<dbReference type="HOGENOM" id="CLU_017871_0_0_1"/>
<feature type="region of interest" description="Disordered" evidence="1">
    <location>
        <begin position="983"/>
        <end position="1010"/>
    </location>
</feature>
<sequence length="1010" mass="112282">MTSNDDVDMQDVPPERQPLSSPTSTASTADSALVSEGFRRACAKLLDSPRSLMTLQITALRKILAADPADDPAMLQEHQQLLHADISVWLREMHSYEKFVKQAPPLEFSRRLIDSDGNPIKVLSNKGELFRRFYQRWSKSEDLEPVALLDWMLVHGTQVPQRVGPPVLSGAEAVPFWQLAASFNEPYLGDQVRWAEHLIRVEYGARYREARATGDKRNYYYSKTLPIVQSSGTGKSRLVWELRHCWPSLSLTLRRSGNDAVPTSGYPLQDNAAKDYFSQSGTVDPDLIVIAFIAAWLKQAAITVHVGADSMAGLFATWDYSVRETSTKKWIPNQQRHDAFEAVARRARANVTRYRDEVLRGCVPKTEDAMPEFKHDEIIGRAEEMVRLLIKPALQDLSDKLLEAPVVKAAQRKFDLERPLLLLAIDECTLLEQLTSKAMLLHLRRCFSMIDDIASPDLDVWLLLLDTSSSVGQMVPSEKHKKSSREQEMLSFSPLIPVGFDVFVDPSHHPARPADALRLDALKRYGRALWHQYGANRLVTVASMKLCGEVDANKVSPELRAITLLSHRVCLEVLPIRSSLGSWLLPTALVDKHLRWILSFVDDDTIYTRALSEPALALAAWYRLTDDGGGETPEAWTYSDVVLTMSQRLINASPVDIKGANGEFLVRLLLTMARDASEEVERARALRILSLLQSVPAVSASSFLSGLLGHERGSSALAQLEQAIDLRRHGGGLANLGRSWSHWQQDATKQQRDEQRGTGTDKGEGGSRSSQGDGSGPAEPKRGAWLNFTHMAVLVCELQLISRQYLWKCWKRGVALQCHSSQRGIDGILPVFLGSLDEKLDEREAAARMTYIGWQAKNQADACATRACFHGPLHALSPTPQQGTLEEPPPPPPPPTREGDPPLFTLVFELGTSAEFRDSSISKHVKVVNEACAKAACGGVKCLTLRIRGCDAAVYPFLERWRVTAPFVAMVEKRDLLPDDWAREQVGQNPGDDGREGDVIPPLVDAEALP</sequence>
<proteinExistence type="predicted"/>
<dbReference type="AlphaFoldDB" id="A0A061H993"/>
<dbReference type="PANTHER" id="PTHR33266">
    <property type="entry name" value="CHROMOSOME 15, WHOLE GENOME SHOTGUN SEQUENCE"/>
    <property type="match status" value="1"/>
</dbReference>
<gene>
    <name evidence="2" type="ORF">PFL1_05098</name>
</gene>
<protein>
    <submittedName>
        <fullName evidence="2">Uncharacterized protein</fullName>
    </submittedName>
</protein>
<dbReference type="GeneID" id="19319197"/>
<dbReference type="OrthoDB" id="2556301at2759"/>
<feature type="compositionally biased region" description="Basic and acidic residues" evidence="1">
    <location>
        <begin position="749"/>
        <end position="765"/>
    </location>
</feature>
<feature type="compositionally biased region" description="Low complexity" evidence="1">
    <location>
        <begin position="20"/>
        <end position="30"/>
    </location>
</feature>
<dbReference type="EMBL" id="KE361640">
    <property type="protein sequence ID" value="EPQ27176.1"/>
    <property type="molecule type" value="Genomic_DNA"/>
</dbReference>
<evidence type="ECO:0000256" key="1">
    <source>
        <dbReference type="SAM" id="MobiDB-lite"/>
    </source>
</evidence>
<dbReference type="Proteomes" id="UP000053664">
    <property type="component" value="Unassembled WGS sequence"/>
</dbReference>
<feature type="region of interest" description="Disordered" evidence="1">
    <location>
        <begin position="744"/>
        <end position="781"/>
    </location>
</feature>
<dbReference type="PANTHER" id="PTHR33266:SF1">
    <property type="entry name" value="F-BOX DOMAIN-CONTAINING PROTEIN"/>
    <property type="match status" value="1"/>
</dbReference>
<reference evidence="2 3" key="1">
    <citation type="journal article" date="2013" name="Plant Cell">
        <title>The transition from a phytopathogenic smut ancestor to an anamorphic biocontrol agent deciphered by comparative whole-genome analysis.</title>
        <authorList>
            <person name="Lefebvre F."/>
            <person name="Joly D.L."/>
            <person name="Labbe C."/>
            <person name="Teichmann B."/>
            <person name="Linning R."/>
            <person name="Belzile F."/>
            <person name="Bakkeren G."/>
            <person name="Belanger R.R."/>
        </authorList>
    </citation>
    <scope>NUCLEOTIDE SEQUENCE [LARGE SCALE GENOMIC DNA]</scope>
    <source>
        <strain evidence="2 3">PF-1</strain>
    </source>
</reference>
<organism evidence="2 3">
    <name type="scientific">Pseudozyma flocculosa PF-1</name>
    <dbReference type="NCBI Taxonomy" id="1277687"/>
    <lineage>
        <taxon>Eukaryota</taxon>
        <taxon>Fungi</taxon>
        <taxon>Dikarya</taxon>
        <taxon>Basidiomycota</taxon>
        <taxon>Ustilaginomycotina</taxon>
        <taxon>Ustilaginomycetes</taxon>
        <taxon>Ustilaginales</taxon>
        <taxon>Ustilaginaceae</taxon>
        <taxon>Pseudozyma</taxon>
    </lineage>
</organism>
<evidence type="ECO:0000313" key="2">
    <source>
        <dbReference type="EMBL" id="EPQ27176.1"/>
    </source>
</evidence>
<feature type="compositionally biased region" description="Pro residues" evidence="1">
    <location>
        <begin position="887"/>
        <end position="896"/>
    </location>
</feature>
<feature type="region of interest" description="Disordered" evidence="1">
    <location>
        <begin position="878"/>
        <end position="902"/>
    </location>
</feature>
<name>A0A061H993_9BASI</name>
<feature type="region of interest" description="Disordered" evidence="1">
    <location>
        <begin position="1"/>
        <end position="30"/>
    </location>
</feature>